<evidence type="ECO:0000313" key="1">
    <source>
        <dbReference type="EMBL" id="NRT88193.1"/>
    </source>
</evidence>
<gene>
    <name evidence="1" type="ORF">B0H41_001872</name>
</gene>
<organism evidence="1 2">
    <name type="scientific">Clostridium beijerinckii</name>
    <name type="common">Clostridium MP</name>
    <dbReference type="NCBI Taxonomy" id="1520"/>
    <lineage>
        <taxon>Bacteria</taxon>
        <taxon>Bacillati</taxon>
        <taxon>Bacillota</taxon>
        <taxon>Clostridia</taxon>
        <taxon>Eubacteriales</taxon>
        <taxon>Clostridiaceae</taxon>
        <taxon>Clostridium</taxon>
    </lineage>
</organism>
<accession>A0AAX0B1F2</accession>
<dbReference type="Proteomes" id="UP001193748">
    <property type="component" value="Unassembled WGS sequence"/>
</dbReference>
<protein>
    <submittedName>
        <fullName evidence="1">Uncharacterized protein</fullName>
    </submittedName>
</protein>
<name>A0AAX0B1F2_CLOBE</name>
<dbReference type="EMBL" id="JABSWW010000001">
    <property type="protein sequence ID" value="NRT88193.1"/>
    <property type="molecule type" value="Genomic_DNA"/>
</dbReference>
<reference evidence="1" key="2">
    <citation type="journal article" date="2022" name="Nat. Biotechnol.">
        <title>Carbon-negative production of acetone and isopropanol by gas fermentation at industrial pilot scale.</title>
        <authorList>
            <person name="Liew F.E."/>
            <person name="Nogle R."/>
            <person name="Abdalla T."/>
            <person name="Rasor B.J."/>
            <person name="Canter C."/>
            <person name="Jensen R.O."/>
            <person name="Wang L."/>
            <person name="Strutz J."/>
            <person name="Chirania P."/>
            <person name="De Tissera S."/>
            <person name="Mueller A.P."/>
            <person name="Ruan Z."/>
            <person name="Gao A."/>
            <person name="Tran L."/>
            <person name="Engle N.L."/>
            <person name="Bromley J.C."/>
            <person name="Daniell J."/>
            <person name="Conrado R."/>
            <person name="Tschaplinski T.J."/>
            <person name="Giannone R.J."/>
            <person name="Hettich R.L."/>
            <person name="Karim A.S."/>
            <person name="Simpson S.D."/>
            <person name="Brown S.D."/>
            <person name="Leang C."/>
            <person name="Jewett M.C."/>
            <person name="Kopke M."/>
        </authorList>
    </citation>
    <scope>NUCLEOTIDE SEQUENCE</scope>
    <source>
        <strain evidence="1">DJ080</strain>
    </source>
</reference>
<sequence length="33" mass="3455">MAVGISSVEIVPFLLVLSLPKEHAEMGATSTVK</sequence>
<evidence type="ECO:0000313" key="2">
    <source>
        <dbReference type="Proteomes" id="UP001193748"/>
    </source>
</evidence>
<proteinExistence type="predicted"/>
<dbReference type="AlphaFoldDB" id="A0AAX0B1F2"/>
<comment type="caution">
    <text evidence="1">The sequence shown here is derived from an EMBL/GenBank/DDBJ whole genome shotgun (WGS) entry which is preliminary data.</text>
</comment>
<reference evidence="1" key="1">
    <citation type="submission" date="2020-05" db="EMBL/GenBank/DDBJ databases">
        <authorList>
            <person name="Brown S."/>
            <person name="Huntemann M."/>
            <person name="Clum A."/>
            <person name="Spunde A."/>
            <person name="Palaniappan K."/>
            <person name="Ritter S."/>
            <person name="Mikhailova N."/>
            <person name="Chen I.-M."/>
            <person name="Stamatis D."/>
            <person name="Reddy T."/>
            <person name="O'Malley R."/>
            <person name="Daum C."/>
            <person name="Shapiro N."/>
            <person name="Ivanova N."/>
            <person name="Kyrpides N."/>
            <person name="Woyke T."/>
        </authorList>
    </citation>
    <scope>NUCLEOTIDE SEQUENCE</scope>
    <source>
        <strain evidence="1">DJ080</strain>
    </source>
</reference>